<dbReference type="InterPro" id="IPR007460">
    <property type="entry name" value="BrnT_toxin"/>
</dbReference>
<dbReference type="HOGENOM" id="CLU_149290_2_0_0"/>
<name>Q0F1B5_9PROT</name>
<evidence type="ECO:0008006" key="3">
    <source>
        <dbReference type="Google" id="ProtNLM"/>
    </source>
</evidence>
<proteinExistence type="predicted"/>
<reference evidence="1 2" key="1">
    <citation type="submission" date="2006-09" db="EMBL/GenBank/DDBJ databases">
        <authorList>
            <person name="Emerson D."/>
            <person name="Ferriera S."/>
            <person name="Johnson J."/>
            <person name="Kravitz S."/>
            <person name="Halpern A."/>
            <person name="Remington K."/>
            <person name="Beeson K."/>
            <person name="Tran B."/>
            <person name="Rogers Y.-H."/>
            <person name="Friedman R."/>
            <person name="Venter J.C."/>
        </authorList>
    </citation>
    <scope>NUCLEOTIDE SEQUENCE [LARGE SCALE GENOMIC DNA]</scope>
    <source>
        <strain evidence="1 2">PV-1</strain>
    </source>
</reference>
<gene>
    <name evidence="1" type="ORF">SPV1_11106</name>
</gene>
<dbReference type="Pfam" id="PF04365">
    <property type="entry name" value="BrnT_toxin"/>
    <property type="match status" value="1"/>
</dbReference>
<dbReference type="AlphaFoldDB" id="Q0F1B5"/>
<dbReference type="InterPro" id="IPR038573">
    <property type="entry name" value="BrnT_sf"/>
</dbReference>
<organism evidence="1 2">
    <name type="scientific">Mariprofundus ferrooxydans PV-1</name>
    <dbReference type="NCBI Taxonomy" id="314345"/>
    <lineage>
        <taxon>Bacteria</taxon>
        <taxon>Pseudomonadati</taxon>
        <taxon>Pseudomonadota</taxon>
        <taxon>Candidatius Mariprofundia</taxon>
        <taxon>Mariprofundales</taxon>
        <taxon>Mariprofundaceae</taxon>
        <taxon>Mariprofundus</taxon>
    </lineage>
</organism>
<sequence length="112" mass="12997">MLCKHRFLFCCGSNTLTSDINGIIIIPMFDFDEQKSLLNLAKHGIDFIDARQLWNDPAILEIPARTTDEPRYLLIGKIAGKHWSCVVTYRDDRIRIISVRRSRKEEVALYES</sequence>
<accession>Q0F1B5</accession>
<comment type="caution">
    <text evidence="1">The sequence shown here is derived from an EMBL/GenBank/DDBJ whole genome shotgun (WGS) entry which is preliminary data.</text>
</comment>
<dbReference type="eggNOG" id="COG2929">
    <property type="taxonomic scope" value="Bacteria"/>
</dbReference>
<dbReference type="Proteomes" id="UP000005297">
    <property type="component" value="Unassembled WGS sequence"/>
</dbReference>
<keyword evidence="2" id="KW-1185">Reference proteome</keyword>
<evidence type="ECO:0000313" key="2">
    <source>
        <dbReference type="Proteomes" id="UP000005297"/>
    </source>
</evidence>
<dbReference type="Gene3D" id="3.10.450.530">
    <property type="entry name" value="Ribonuclease toxin, BrnT, of type II toxin-antitoxin system"/>
    <property type="match status" value="1"/>
</dbReference>
<protein>
    <recommendedName>
        <fullName evidence="3">BrnT family toxin</fullName>
    </recommendedName>
</protein>
<dbReference type="InParanoid" id="Q0F1B5"/>
<dbReference type="STRING" id="314344.AL013_09300"/>
<dbReference type="EMBL" id="AATS01000003">
    <property type="protein sequence ID" value="EAU55276.1"/>
    <property type="molecule type" value="Genomic_DNA"/>
</dbReference>
<evidence type="ECO:0000313" key="1">
    <source>
        <dbReference type="EMBL" id="EAU55276.1"/>
    </source>
</evidence>